<dbReference type="InterPro" id="IPR020904">
    <property type="entry name" value="Sc_DH/Rdtase_CS"/>
</dbReference>
<dbReference type="Pfam" id="PF13561">
    <property type="entry name" value="adh_short_C2"/>
    <property type="match status" value="1"/>
</dbReference>
<evidence type="ECO:0000313" key="4">
    <source>
        <dbReference type="EMBL" id="SEB03527.1"/>
    </source>
</evidence>
<dbReference type="STRING" id="89524.SAMN05444370_13418"/>
<dbReference type="InterPro" id="IPR036291">
    <property type="entry name" value="NAD(P)-bd_dom_sf"/>
</dbReference>
<dbReference type="PANTHER" id="PTHR43477:SF4">
    <property type="entry name" value="DEHYDROGENASE_REDUCTASE SDR FAMILY MEMBER 6"/>
    <property type="match status" value="1"/>
</dbReference>
<dbReference type="PROSITE" id="PS00061">
    <property type="entry name" value="ADH_SHORT"/>
    <property type="match status" value="1"/>
</dbReference>
<dbReference type="AlphaFoldDB" id="A0A1H4G293"/>
<dbReference type="Gene3D" id="3.40.50.720">
    <property type="entry name" value="NAD(P)-binding Rossmann-like Domain"/>
    <property type="match status" value="1"/>
</dbReference>
<dbReference type="InterPro" id="IPR051122">
    <property type="entry name" value="SDR_DHRS6-like"/>
</dbReference>
<dbReference type="EMBL" id="FNQM01000034">
    <property type="protein sequence ID" value="SEB03527.1"/>
    <property type="molecule type" value="Genomic_DNA"/>
</dbReference>
<protein>
    <submittedName>
        <fullName evidence="4">2-keto-3-deoxy-L-fuconate dehydrogenase</fullName>
    </submittedName>
</protein>
<organism evidence="4 5">
    <name type="scientific">Rubrimonas cliftonensis</name>
    <dbReference type="NCBI Taxonomy" id="89524"/>
    <lineage>
        <taxon>Bacteria</taxon>
        <taxon>Pseudomonadati</taxon>
        <taxon>Pseudomonadota</taxon>
        <taxon>Alphaproteobacteria</taxon>
        <taxon>Rhodobacterales</taxon>
        <taxon>Paracoccaceae</taxon>
        <taxon>Rubrimonas</taxon>
    </lineage>
</organism>
<dbReference type="Proteomes" id="UP000198703">
    <property type="component" value="Unassembled WGS sequence"/>
</dbReference>
<dbReference type="PANTHER" id="PTHR43477">
    <property type="entry name" value="DIHYDROANTICAPSIN 7-DEHYDROGENASE"/>
    <property type="match status" value="1"/>
</dbReference>
<dbReference type="PRINTS" id="PR00080">
    <property type="entry name" value="SDRFAMILY"/>
</dbReference>
<evidence type="ECO:0000256" key="2">
    <source>
        <dbReference type="ARBA" id="ARBA00023002"/>
    </source>
</evidence>
<dbReference type="SUPFAM" id="SSF51735">
    <property type="entry name" value="NAD(P)-binding Rossmann-fold domains"/>
    <property type="match status" value="1"/>
</dbReference>
<gene>
    <name evidence="4" type="ORF">SAMN05444370_13418</name>
</gene>
<comment type="similarity">
    <text evidence="1">Belongs to the short-chain dehydrogenases/reductases (SDR) family.</text>
</comment>
<evidence type="ECO:0000256" key="3">
    <source>
        <dbReference type="ARBA" id="ARBA00023027"/>
    </source>
</evidence>
<evidence type="ECO:0000313" key="5">
    <source>
        <dbReference type="Proteomes" id="UP000198703"/>
    </source>
</evidence>
<dbReference type="InterPro" id="IPR002347">
    <property type="entry name" value="SDR_fam"/>
</dbReference>
<name>A0A1H4G293_9RHOB</name>
<dbReference type="GO" id="GO:0016491">
    <property type="term" value="F:oxidoreductase activity"/>
    <property type="evidence" value="ECO:0007669"/>
    <property type="project" value="UniProtKB-KW"/>
</dbReference>
<keyword evidence="3" id="KW-0520">NAD</keyword>
<reference evidence="4 5" key="1">
    <citation type="submission" date="2016-10" db="EMBL/GenBank/DDBJ databases">
        <authorList>
            <person name="de Groot N.N."/>
        </authorList>
    </citation>
    <scope>NUCLEOTIDE SEQUENCE [LARGE SCALE GENOMIC DNA]</scope>
    <source>
        <strain evidence="4 5">DSM 15345</strain>
    </source>
</reference>
<dbReference type="FunFam" id="3.40.50.720:FF:000084">
    <property type="entry name" value="Short-chain dehydrogenase reductase"/>
    <property type="match status" value="1"/>
</dbReference>
<keyword evidence="2" id="KW-0560">Oxidoreductase</keyword>
<evidence type="ECO:0000256" key="1">
    <source>
        <dbReference type="ARBA" id="ARBA00006484"/>
    </source>
</evidence>
<sequence length="243" mass="24523">MRLKGKRAIVTGAGQGIGRAIALAYAAEGAGVLAIGRSAAKLADLPELAPAIRCMALDVTDPQAENTLSAEPADILVNCAGLVVAGGVIGSRDADWEESWRVNVLAPMRLIRAVLPGMIARGGGAIVNVASVASSITGVNDRAAYGTSKAALIGLTKAVAREHVGDGVRCNALCPGTTDTPSLGARIAATPDPGATRAAFVARQAMGRLGRPEEMAEAAVFLASDAAAFMTGQLLVIDGGQTL</sequence>
<accession>A0A1H4G293</accession>
<proteinExistence type="inferred from homology"/>
<dbReference type="PRINTS" id="PR00081">
    <property type="entry name" value="GDHRDH"/>
</dbReference>
<keyword evidence="5" id="KW-1185">Reference proteome</keyword>